<evidence type="ECO:0000313" key="2">
    <source>
        <dbReference type="Proteomes" id="UP000035682"/>
    </source>
</evidence>
<reference evidence="3" key="3">
    <citation type="submission" date="2020-12" db="UniProtKB">
        <authorList>
            <consortium name="WormBaseParasite"/>
        </authorList>
    </citation>
    <scope>IDENTIFICATION</scope>
</reference>
<evidence type="ECO:0000313" key="4">
    <source>
        <dbReference type="WormBase" id="SRAE_0000067850"/>
    </source>
</evidence>
<reference evidence="1" key="1">
    <citation type="submission" date="2014-09" db="EMBL/GenBank/DDBJ databases">
        <authorList>
            <person name="Aslett A.Martin."/>
        </authorList>
    </citation>
    <scope>NUCLEOTIDE SEQUENCE</scope>
    <source>
        <strain evidence="1">ED321 Heterogonic</strain>
    </source>
</reference>
<evidence type="ECO:0000313" key="3">
    <source>
        <dbReference type="WBParaSite" id="SRAE_0000067850.1"/>
    </source>
</evidence>
<protein>
    <submittedName>
        <fullName evidence="1 3">Uncharacterized protein</fullName>
    </submittedName>
</protein>
<proteinExistence type="predicted"/>
<dbReference type="Proteomes" id="UP000035682">
    <property type="component" value="Unplaced"/>
</dbReference>
<dbReference type="WBParaSite" id="SRAE_0000067850.1">
    <property type="protein sequence ID" value="SRAE_0000067850.1"/>
    <property type="gene ID" value="WBGene00256428"/>
</dbReference>
<evidence type="ECO:0000313" key="1">
    <source>
        <dbReference type="EMBL" id="CEF61558.1"/>
    </source>
</evidence>
<dbReference type="WormBase" id="SRAE_0000067850">
    <property type="protein sequence ID" value="SRP05433"/>
    <property type="gene ID" value="WBGene00256428"/>
</dbReference>
<reference evidence="2" key="2">
    <citation type="submission" date="2014-09" db="EMBL/GenBank/DDBJ databases">
        <authorList>
            <person name="Martin A.A."/>
        </authorList>
    </citation>
    <scope>NUCLEOTIDE SEQUENCE</scope>
    <source>
        <strain evidence="2">ED321</strain>
    </source>
</reference>
<sequence>MSDDRFARQDRFELPSEFLLTSPCTSIVHHLSGRTTMAITAKNDYIIYLRFSCANDNKIKRSEIKIIFITPLILTISMTCHSNTLLGPATGSVCFHRIGFTSSLTLSPEYFAIFLHSTCSLSDS</sequence>
<dbReference type="CTD" id="36373926"/>
<accession>A0A090MTA9</accession>
<keyword evidence="2" id="KW-1185">Reference proteome</keyword>
<dbReference type="OrthoDB" id="5856784at2759"/>
<dbReference type="RefSeq" id="XP_024500767.1">
    <property type="nucleotide sequence ID" value="XM_024646602.1"/>
</dbReference>
<dbReference type="AlphaFoldDB" id="A0A090MTA9"/>
<name>A0A090MTA9_STRRB</name>
<organism evidence="1">
    <name type="scientific">Strongyloides ratti</name>
    <name type="common">Parasitic roundworm</name>
    <dbReference type="NCBI Taxonomy" id="34506"/>
    <lineage>
        <taxon>Eukaryota</taxon>
        <taxon>Metazoa</taxon>
        <taxon>Ecdysozoa</taxon>
        <taxon>Nematoda</taxon>
        <taxon>Chromadorea</taxon>
        <taxon>Rhabditida</taxon>
        <taxon>Tylenchina</taxon>
        <taxon>Panagrolaimomorpha</taxon>
        <taxon>Strongyloidoidea</taxon>
        <taxon>Strongyloididae</taxon>
        <taxon>Strongyloides</taxon>
    </lineage>
</organism>
<gene>
    <name evidence="1 3 4" type="ORF">SRAE_0000067850</name>
</gene>
<dbReference type="EMBL" id="LN609412">
    <property type="protein sequence ID" value="CEF61558.1"/>
    <property type="molecule type" value="Genomic_DNA"/>
</dbReference>
<dbReference type="GeneID" id="36373926"/>